<evidence type="ECO:0000313" key="1">
    <source>
        <dbReference type="EMBL" id="KAG0420959.1"/>
    </source>
</evidence>
<accession>A0AC60PKE2</accession>
<protein>
    <submittedName>
        <fullName evidence="1">Uncharacterized protein</fullName>
    </submittedName>
</protein>
<keyword evidence="2" id="KW-1185">Reference proteome</keyword>
<organism evidence="1 2">
    <name type="scientific">Ixodes persulcatus</name>
    <name type="common">Taiga tick</name>
    <dbReference type="NCBI Taxonomy" id="34615"/>
    <lineage>
        <taxon>Eukaryota</taxon>
        <taxon>Metazoa</taxon>
        <taxon>Ecdysozoa</taxon>
        <taxon>Arthropoda</taxon>
        <taxon>Chelicerata</taxon>
        <taxon>Arachnida</taxon>
        <taxon>Acari</taxon>
        <taxon>Parasitiformes</taxon>
        <taxon>Ixodida</taxon>
        <taxon>Ixodoidea</taxon>
        <taxon>Ixodidae</taxon>
        <taxon>Ixodinae</taxon>
        <taxon>Ixodes</taxon>
    </lineage>
</organism>
<reference evidence="1 2" key="1">
    <citation type="journal article" date="2020" name="Cell">
        <title>Large-Scale Comparative Analyses of Tick Genomes Elucidate Their Genetic Diversity and Vector Capacities.</title>
        <authorList>
            <consortium name="Tick Genome and Microbiome Consortium (TIGMIC)"/>
            <person name="Jia N."/>
            <person name="Wang J."/>
            <person name="Shi W."/>
            <person name="Du L."/>
            <person name="Sun Y."/>
            <person name="Zhan W."/>
            <person name="Jiang J.F."/>
            <person name="Wang Q."/>
            <person name="Zhang B."/>
            <person name="Ji P."/>
            <person name="Bell-Sakyi L."/>
            <person name="Cui X.M."/>
            <person name="Yuan T.T."/>
            <person name="Jiang B.G."/>
            <person name="Yang W.F."/>
            <person name="Lam T.T."/>
            <person name="Chang Q.C."/>
            <person name="Ding S.J."/>
            <person name="Wang X.J."/>
            <person name="Zhu J.G."/>
            <person name="Ruan X.D."/>
            <person name="Zhao L."/>
            <person name="Wei J.T."/>
            <person name="Ye R.Z."/>
            <person name="Que T.C."/>
            <person name="Du C.H."/>
            <person name="Zhou Y.H."/>
            <person name="Cheng J.X."/>
            <person name="Dai P.F."/>
            <person name="Guo W.B."/>
            <person name="Han X.H."/>
            <person name="Huang E.J."/>
            <person name="Li L.F."/>
            <person name="Wei W."/>
            <person name="Gao Y.C."/>
            <person name="Liu J.Z."/>
            <person name="Shao H.Z."/>
            <person name="Wang X."/>
            <person name="Wang C.C."/>
            <person name="Yang T.C."/>
            <person name="Huo Q.B."/>
            <person name="Li W."/>
            <person name="Chen H.Y."/>
            <person name="Chen S.E."/>
            <person name="Zhou L.G."/>
            <person name="Ni X.B."/>
            <person name="Tian J.H."/>
            <person name="Sheng Y."/>
            <person name="Liu T."/>
            <person name="Pan Y.S."/>
            <person name="Xia L.Y."/>
            <person name="Li J."/>
            <person name="Zhao F."/>
            <person name="Cao W.C."/>
        </authorList>
    </citation>
    <scope>NUCLEOTIDE SEQUENCE [LARGE SCALE GENOMIC DNA]</scope>
    <source>
        <strain evidence="1">Iper-2018</strain>
    </source>
</reference>
<dbReference type="EMBL" id="JABSTQ010010450">
    <property type="protein sequence ID" value="KAG0420959.1"/>
    <property type="molecule type" value="Genomic_DNA"/>
</dbReference>
<proteinExistence type="predicted"/>
<name>A0AC60PKE2_IXOPE</name>
<dbReference type="Proteomes" id="UP000805193">
    <property type="component" value="Unassembled WGS sequence"/>
</dbReference>
<feature type="non-terminal residue" evidence="1">
    <location>
        <position position="1"/>
    </location>
</feature>
<gene>
    <name evidence="1" type="ORF">HPB47_003141</name>
</gene>
<sequence length="53" mass="5965">ALNFCPTTGQYDDFTLLQDRDNFARSLRLQEFFFGKPHQGASPLPSTSSGWTP</sequence>
<evidence type="ECO:0000313" key="2">
    <source>
        <dbReference type="Proteomes" id="UP000805193"/>
    </source>
</evidence>
<feature type="non-terminal residue" evidence="1">
    <location>
        <position position="53"/>
    </location>
</feature>
<comment type="caution">
    <text evidence="1">The sequence shown here is derived from an EMBL/GenBank/DDBJ whole genome shotgun (WGS) entry which is preliminary data.</text>
</comment>